<dbReference type="Gene3D" id="1.10.30.50">
    <property type="match status" value="1"/>
</dbReference>
<dbReference type="InterPro" id="IPR002711">
    <property type="entry name" value="HNH"/>
</dbReference>
<keyword evidence="3" id="KW-1185">Reference proteome</keyword>
<keyword evidence="2" id="KW-0255">Endonuclease</keyword>
<gene>
    <name evidence="2" type="ORF">EV383_4384</name>
</gene>
<keyword evidence="2" id="KW-0378">Hydrolase</keyword>
<dbReference type="Proteomes" id="UP000291591">
    <property type="component" value="Unassembled WGS sequence"/>
</dbReference>
<accession>A0A4V6MEC8</accession>
<protein>
    <submittedName>
        <fullName evidence="2">HNH endonuclease</fullName>
    </submittedName>
</protein>
<evidence type="ECO:0000313" key="3">
    <source>
        <dbReference type="Proteomes" id="UP000291591"/>
    </source>
</evidence>
<feature type="domain" description="HNH nuclease" evidence="1">
    <location>
        <begin position="212"/>
        <end position="272"/>
    </location>
</feature>
<dbReference type="AlphaFoldDB" id="A0A4V6MEC8"/>
<dbReference type="EMBL" id="SHKL01000001">
    <property type="protein sequence ID" value="RZT87460.1"/>
    <property type="molecule type" value="Genomic_DNA"/>
</dbReference>
<keyword evidence="2" id="KW-0540">Nuclease</keyword>
<name>A0A4V6MEC8_PSEST</name>
<dbReference type="CDD" id="cd00085">
    <property type="entry name" value="HNHc"/>
    <property type="match status" value="1"/>
</dbReference>
<reference evidence="2 3" key="1">
    <citation type="submission" date="2019-02" db="EMBL/GenBank/DDBJ databases">
        <title>Sequencing the genomes of 1000 actinobacteria strains.</title>
        <authorList>
            <person name="Klenk H.-P."/>
        </authorList>
    </citation>
    <scope>NUCLEOTIDE SEQUENCE [LARGE SCALE GENOMIC DNA]</scope>
    <source>
        <strain evidence="2 3">DSM 45779</strain>
    </source>
</reference>
<dbReference type="InterPro" id="IPR003615">
    <property type="entry name" value="HNH_nuc"/>
</dbReference>
<dbReference type="GO" id="GO:0004519">
    <property type="term" value="F:endonuclease activity"/>
    <property type="evidence" value="ECO:0007669"/>
    <property type="project" value="UniProtKB-KW"/>
</dbReference>
<evidence type="ECO:0000259" key="1">
    <source>
        <dbReference type="SMART" id="SM00507"/>
    </source>
</evidence>
<organism evidence="2 3">
    <name type="scientific">Pseudonocardia sediminis</name>
    <dbReference type="NCBI Taxonomy" id="1397368"/>
    <lineage>
        <taxon>Bacteria</taxon>
        <taxon>Bacillati</taxon>
        <taxon>Actinomycetota</taxon>
        <taxon>Actinomycetes</taxon>
        <taxon>Pseudonocardiales</taxon>
        <taxon>Pseudonocardiaceae</taxon>
        <taxon>Pseudonocardia</taxon>
    </lineage>
</organism>
<comment type="caution">
    <text evidence="2">The sequence shown here is derived from an EMBL/GenBank/DDBJ whole genome shotgun (WGS) entry which is preliminary data.</text>
</comment>
<sequence>MSEPICSTPDCGRPVHAKALCQRHYARSRRIARGSTTPPPRPTSCRVPGCVQDQKRLCRGLCYPHYNQARRYGVDPVVPVLCGSCKAALPDLVPGTTRVAERGGRTRYCAGCARRRDDRAKVEHVRRLRASVKTSTERAAKRRRRLAPCLVCGATEQADNRKGGLTATCSLDCHKQRLRDIKAVWRKSNREFVAQLQHARRARRHQAPYDVVERRVLMDRFAGRCGLCDRGIDEDLKHPDPMSFSVDHIIPLARGGEHTYANTQPAHLRCNLSKGVRTSVDVA</sequence>
<dbReference type="SMART" id="SM00507">
    <property type="entry name" value="HNHc"/>
    <property type="match status" value="1"/>
</dbReference>
<dbReference type="GO" id="GO:0003676">
    <property type="term" value="F:nucleic acid binding"/>
    <property type="evidence" value="ECO:0007669"/>
    <property type="project" value="InterPro"/>
</dbReference>
<dbReference type="Pfam" id="PF01844">
    <property type="entry name" value="HNH"/>
    <property type="match status" value="1"/>
</dbReference>
<evidence type="ECO:0000313" key="2">
    <source>
        <dbReference type="EMBL" id="RZT87460.1"/>
    </source>
</evidence>
<dbReference type="GO" id="GO:0008270">
    <property type="term" value="F:zinc ion binding"/>
    <property type="evidence" value="ECO:0007669"/>
    <property type="project" value="InterPro"/>
</dbReference>
<proteinExistence type="predicted"/>